<dbReference type="CDD" id="cd09631">
    <property type="entry name" value="DOMON_DOH"/>
    <property type="match status" value="1"/>
</dbReference>
<name>A0A8S1J1W3_9CHLO</name>
<organism evidence="3 4">
    <name type="scientific">Ostreobium quekettii</name>
    <dbReference type="NCBI Taxonomy" id="121088"/>
    <lineage>
        <taxon>Eukaryota</taxon>
        <taxon>Viridiplantae</taxon>
        <taxon>Chlorophyta</taxon>
        <taxon>core chlorophytes</taxon>
        <taxon>Ulvophyceae</taxon>
        <taxon>TCBD clade</taxon>
        <taxon>Bryopsidales</taxon>
        <taxon>Ostreobineae</taxon>
        <taxon>Ostreobiaceae</taxon>
        <taxon>Ostreobium</taxon>
    </lineage>
</organism>
<feature type="non-terminal residue" evidence="3">
    <location>
        <position position="304"/>
    </location>
</feature>
<dbReference type="Pfam" id="PF03351">
    <property type="entry name" value="DOMON"/>
    <property type="match status" value="1"/>
</dbReference>
<feature type="domain" description="DOMON" evidence="2">
    <location>
        <begin position="174"/>
        <end position="292"/>
    </location>
</feature>
<dbReference type="InterPro" id="IPR005018">
    <property type="entry name" value="DOMON_domain"/>
</dbReference>
<dbReference type="PANTHER" id="PTHR10157:SF23">
    <property type="entry name" value="MOXD1 HOMOLOG 1"/>
    <property type="match status" value="1"/>
</dbReference>
<dbReference type="SMART" id="SM00664">
    <property type="entry name" value="DoH"/>
    <property type="match status" value="2"/>
</dbReference>
<dbReference type="GO" id="GO:0004500">
    <property type="term" value="F:dopamine beta-monooxygenase activity"/>
    <property type="evidence" value="ECO:0007669"/>
    <property type="project" value="InterPro"/>
</dbReference>
<feature type="region of interest" description="Disordered" evidence="1">
    <location>
        <begin position="135"/>
        <end position="160"/>
    </location>
</feature>
<comment type="caution">
    <text evidence="3">The sequence shown here is derived from an EMBL/GenBank/DDBJ whole genome shotgun (WGS) entry which is preliminary data.</text>
</comment>
<evidence type="ECO:0000313" key="3">
    <source>
        <dbReference type="EMBL" id="CAD7699986.1"/>
    </source>
</evidence>
<sequence>MALGFEGPGRAFNGADVIIVQSTNGQCTVGDYWAQSAGEFRLDNLLGGDDDLLDATCAVSGREIVASFKRAATSVDPLDRDMRSEGFTNTILAWGVTSDVAIVSEKTSRLQINFYAARDADATEAYVISPPLPNASEGVPGVPPAPGAPPNANGDPRDGRAATITGETTLDADRKFTLSWELAQGSVTFTMEVDGEGFMGIGIPGTDKNMHLADIIVAVADGATCEVNDYWSETFARPTPDEDIGGQDSLTAKSCEVADGHMSATFTRSLVVPDEFDREIPAQGFSLIYAFHEAPRGMQYHGNK</sequence>
<dbReference type="InterPro" id="IPR000945">
    <property type="entry name" value="DBH-like"/>
</dbReference>
<accession>A0A8S1J1W3</accession>
<evidence type="ECO:0000313" key="4">
    <source>
        <dbReference type="Proteomes" id="UP000708148"/>
    </source>
</evidence>
<reference evidence="3" key="1">
    <citation type="submission" date="2020-12" db="EMBL/GenBank/DDBJ databases">
        <authorList>
            <person name="Iha C."/>
        </authorList>
    </citation>
    <scope>NUCLEOTIDE SEQUENCE</scope>
</reference>
<evidence type="ECO:0000259" key="2">
    <source>
        <dbReference type="PROSITE" id="PS50836"/>
    </source>
</evidence>
<feature type="domain" description="DOMON" evidence="2">
    <location>
        <begin position="1"/>
        <end position="95"/>
    </location>
</feature>
<dbReference type="AlphaFoldDB" id="A0A8S1J1W3"/>
<dbReference type="PROSITE" id="PS50836">
    <property type="entry name" value="DOMON"/>
    <property type="match status" value="2"/>
</dbReference>
<dbReference type="InterPro" id="IPR045266">
    <property type="entry name" value="DOH_DOMON"/>
</dbReference>
<proteinExistence type="predicted"/>
<dbReference type="PANTHER" id="PTHR10157">
    <property type="entry name" value="DOPAMINE BETA HYDROXYLASE RELATED"/>
    <property type="match status" value="1"/>
</dbReference>
<evidence type="ECO:0000256" key="1">
    <source>
        <dbReference type="SAM" id="MobiDB-lite"/>
    </source>
</evidence>
<dbReference type="Proteomes" id="UP000708148">
    <property type="component" value="Unassembled WGS sequence"/>
</dbReference>
<keyword evidence="4" id="KW-1185">Reference proteome</keyword>
<dbReference type="OrthoDB" id="129121at2759"/>
<protein>
    <recommendedName>
        <fullName evidence="2">DOMON domain-containing protein</fullName>
    </recommendedName>
</protein>
<dbReference type="EMBL" id="CAJHUC010001147">
    <property type="protein sequence ID" value="CAD7699986.1"/>
    <property type="molecule type" value="Genomic_DNA"/>
</dbReference>
<gene>
    <name evidence="3" type="ORF">OSTQU699_LOCUS5353</name>
</gene>